<dbReference type="InterPro" id="IPR045196">
    <property type="entry name" value="IF2/IF5"/>
</dbReference>
<protein>
    <recommendedName>
        <fullName evidence="4 9">Translation initiation factor 2 subunit beta</fullName>
    </recommendedName>
    <alternativeName>
        <fullName evidence="7 9">aIF2-beta</fullName>
    </alternativeName>
    <alternativeName>
        <fullName evidence="8 9">eIF-2-beta</fullName>
    </alternativeName>
</protein>
<evidence type="ECO:0000256" key="6">
    <source>
        <dbReference type="ARBA" id="ARBA00022917"/>
    </source>
</evidence>
<comment type="function">
    <text evidence="1 9">eIF-2 functions in the early steps of protein synthesis by forming a ternary complex with GTP and initiator tRNA.</text>
</comment>
<dbReference type="SMART" id="SM00653">
    <property type="entry name" value="eIF2B_5"/>
    <property type="match status" value="1"/>
</dbReference>
<comment type="subunit">
    <text evidence="3 9">Heterotrimer composed of an alpha, a beta and a gamma chain.</text>
</comment>
<evidence type="ECO:0000313" key="11">
    <source>
        <dbReference type="EMBL" id="EHP87359.1"/>
    </source>
</evidence>
<sequence length="139" mass="16159">MSIDYYDYDALLKRAREQLPEDVFKDVRFEIPEAEVFVEGSRTIIRNFREIAKLIDRDVNYFAKYIMKELGTAGDIEGARLVLQGRFSAYLVNSKIQDFMKEYVLCHECGKPDTKIIKEGRIHMLKCMACGAIRPIKLI</sequence>
<keyword evidence="5 9" id="KW-0396">Initiation factor</keyword>
<dbReference type="NCBIfam" id="NF003067">
    <property type="entry name" value="PRK03988.1"/>
    <property type="match status" value="1"/>
</dbReference>
<dbReference type="PANTHER" id="PTHR23001:SF3">
    <property type="entry name" value="EUKARYOTIC TRANSLATION INITIATION FACTOR 2 SUBUNIT 2"/>
    <property type="match status" value="1"/>
</dbReference>
<evidence type="ECO:0000259" key="10">
    <source>
        <dbReference type="SMART" id="SM00653"/>
    </source>
</evidence>
<dbReference type="NCBIfam" id="TIGR00311">
    <property type="entry name" value="aIF-2beta"/>
    <property type="match status" value="1"/>
</dbReference>
<dbReference type="FunFam" id="3.30.30.170:FF:000001">
    <property type="entry name" value="Eukaryotic translation initiation factor 2 subunit"/>
    <property type="match status" value="1"/>
</dbReference>
<dbReference type="HAMAP" id="MF_00232">
    <property type="entry name" value="eIF_2_beta"/>
    <property type="match status" value="1"/>
</dbReference>
<keyword evidence="6 9" id="KW-0648">Protein biosynthesis</keyword>
<evidence type="ECO:0000256" key="1">
    <source>
        <dbReference type="ARBA" id="ARBA00003323"/>
    </source>
</evidence>
<reference evidence="11 12" key="1">
    <citation type="submission" date="2011-09" db="EMBL/GenBank/DDBJ databases">
        <title>The draft genome of Methanotorris formicicus Mc-S-70.</title>
        <authorList>
            <consortium name="US DOE Joint Genome Institute (JGI-PGF)"/>
            <person name="Lucas S."/>
            <person name="Han J."/>
            <person name="Lapidus A."/>
            <person name="Cheng J.-F."/>
            <person name="Goodwin L."/>
            <person name="Pitluck S."/>
            <person name="Peters L."/>
            <person name="Land M.L."/>
            <person name="Hauser L."/>
            <person name="Sieprawska-Lupa M."/>
            <person name="Takai K."/>
            <person name="Miyazaki J."/>
            <person name="Whitman W."/>
            <person name="Woyke T.J."/>
        </authorList>
    </citation>
    <scope>NUCLEOTIDE SEQUENCE [LARGE SCALE GENOMIC DNA]</scope>
    <source>
        <strain evidence="11 12">Mc-S-70</strain>
    </source>
</reference>
<dbReference type="GO" id="GO:0003743">
    <property type="term" value="F:translation initiation factor activity"/>
    <property type="evidence" value="ECO:0007669"/>
    <property type="project" value="UniProtKB-UniRule"/>
</dbReference>
<comment type="similarity">
    <text evidence="2 9">Belongs to the eIF-2-beta/eIF-5 family.</text>
</comment>
<dbReference type="RefSeq" id="WP_007044206.1">
    <property type="nucleotide sequence ID" value="NZ_AGJL01000015.1"/>
</dbReference>
<evidence type="ECO:0000256" key="9">
    <source>
        <dbReference type="HAMAP-Rule" id="MF_00232"/>
    </source>
</evidence>
<evidence type="ECO:0000256" key="3">
    <source>
        <dbReference type="ARBA" id="ARBA00011243"/>
    </source>
</evidence>
<dbReference type="SUPFAM" id="SSF100966">
    <property type="entry name" value="Translation initiation factor 2 beta, aIF2beta, N-terminal domain"/>
    <property type="match status" value="1"/>
</dbReference>
<dbReference type="InterPro" id="IPR016190">
    <property type="entry name" value="Transl_init_fac_IF2/IF5_Zn-bd"/>
</dbReference>
<evidence type="ECO:0000256" key="8">
    <source>
        <dbReference type="ARBA" id="ARBA00032408"/>
    </source>
</evidence>
<evidence type="ECO:0000313" key="12">
    <source>
        <dbReference type="Proteomes" id="UP000003706"/>
    </source>
</evidence>
<dbReference type="InterPro" id="IPR004458">
    <property type="entry name" value="TIF2_bsu_arc"/>
</dbReference>
<name>H1KY94_9EURY</name>
<dbReference type="InterPro" id="IPR016189">
    <property type="entry name" value="Transl_init_fac_IF2/IF5_N"/>
</dbReference>
<dbReference type="EMBL" id="AGJL01000015">
    <property type="protein sequence ID" value="EHP87359.1"/>
    <property type="molecule type" value="Genomic_DNA"/>
</dbReference>
<dbReference type="PANTHER" id="PTHR23001">
    <property type="entry name" value="EUKARYOTIC TRANSLATION INITIATION FACTOR"/>
    <property type="match status" value="1"/>
</dbReference>
<organism evidence="11 12">
    <name type="scientific">Methanotorris formicicus Mc-S-70</name>
    <dbReference type="NCBI Taxonomy" id="647171"/>
    <lineage>
        <taxon>Archaea</taxon>
        <taxon>Methanobacteriati</taxon>
        <taxon>Methanobacteriota</taxon>
        <taxon>Methanomada group</taxon>
        <taxon>Methanococci</taxon>
        <taxon>Methanococcales</taxon>
        <taxon>Methanocaldococcaceae</taxon>
        <taxon>Methanotorris</taxon>
    </lineage>
</organism>
<dbReference type="AlphaFoldDB" id="H1KY94"/>
<dbReference type="OrthoDB" id="38099at2157"/>
<evidence type="ECO:0000256" key="5">
    <source>
        <dbReference type="ARBA" id="ARBA00022540"/>
    </source>
</evidence>
<evidence type="ECO:0000256" key="4">
    <source>
        <dbReference type="ARBA" id="ARBA00022314"/>
    </source>
</evidence>
<dbReference type="Proteomes" id="UP000003706">
    <property type="component" value="Unassembled WGS sequence"/>
</dbReference>
<dbReference type="SUPFAM" id="SSF75689">
    <property type="entry name" value="Zinc-binding domain of translation initiation factor 2 beta"/>
    <property type="match status" value="1"/>
</dbReference>
<dbReference type="InterPro" id="IPR002735">
    <property type="entry name" value="Transl_init_fac_IF2/IF5_dom"/>
</dbReference>
<comment type="caution">
    <text evidence="11">The sequence shown here is derived from an EMBL/GenBank/DDBJ whole genome shotgun (WGS) entry which is preliminary data.</text>
</comment>
<dbReference type="Pfam" id="PF01873">
    <property type="entry name" value="eIF-5_eIF-2B"/>
    <property type="match status" value="1"/>
</dbReference>
<dbReference type="STRING" id="647171.MetfoDRAFT_0767"/>
<accession>H1KY94</accession>
<dbReference type="Gene3D" id="3.30.30.170">
    <property type="match status" value="1"/>
</dbReference>
<proteinExistence type="inferred from homology"/>
<feature type="domain" description="Translation initiation factor IF2/IF5" evidence="10">
    <location>
        <begin position="26"/>
        <end position="133"/>
    </location>
</feature>
<keyword evidence="12" id="KW-1185">Reference proteome</keyword>
<evidence type="ECO:0000256" key="2">
    <source>
        <dbReference type="ARBA" id="ARBA00010397"/>
    </source>
</evidence>
<dbReference type="PATRIC" id="fig|647171.4.peg.756"/>
<evidence type="ECO:0000256" key="7">
    <source>
        <dbReference type="ARBA" id="ARBA00031466"/>
    </source>
</evidence>
<gene>
    <name evidence="9" type="primary">eif2b</name>
    <name evidence="11" type="ORF">MetfoDRAFT_0767</name>
</gene>